<accession>A0A5J4QUR1</accession>
<proteinExistence type="predicted"/>
<dbReference type="Proteomes" id="UP000324800">
    <property type="component" value="Unassembled WGS sequence"/>
</dbReference>
<comment type="caution">
    <text evidence="2">The sequence shown here is derived from an EMBL/GenBank/DDBJ whole genome shotgun (WGS) entry which is preliminary data.</text>
</comment>
<reference evidence="2 3" key="1">
    <citation type="submission" date="2019-03" db="EMBL/GenBank/DDBJ databases">
        <title>Single cell metagenomics reveals metabolic interactions within the superorganism composed of flagellate Streblomastix strix and complex community of Bacteroidetes bacteria on its surface.</title>
        <authorList>
            <person name="Treitli S.C."/>
            <person name="Kolisko M."/>
            <person name="Husnik F."/>
            <person name="Keeling P."/>
            <person name="Hampl V."/>
        </authorList>
    </citation>
    <scope>NUCLEOTIDE SEQUENCE [LARGE SCALE GENOMIC DNA]</scope>
    <source>
        <strain evidence="2">ST1C</strain>
    </source>
</reference>
<dbReference type="EMBL" id="SNRW01044092">
    <property type="protein sequence ID" value="KAA6325546.1"/>
    <property type="molecule type" value="Genomic_DNA"/>
</dbReference>
<evidence type="ECO:0000313" key="2">
    <source>
        <dbReference type="EMBL" id="KAA6325546.1"/>
    </source>
</evidence>
<feature type="compositionally biased region" description="Acidic residues" evidence="1">
    <location>
        <begin position="179"/>
        <end position="188"/>
    </location>
</feature>
<evidence type="ECO:0000313" key="3">
    <source>
        <dbReference type="Proteomes" id="UP000324800"/>
    </source>
</evidence>
<organism evidence="2 3">
    <name type="scientific">Streblomastix strix</name>
    <dbReference type="NCBI Taxonomy" id="222440"/>
    <lineage>
        <taxon>Eukaryota</taxon>
        <taxon>Metamonada</taxon>
        <taxon>Preaxostyla</taxon>
        <taxon>Oxymonadida</taxon>
        <taxon>Streblomastigidae</taxon>
        <taxon>Streblomastix</taxon>
    </lineage>
</organism>
<sequence length="188" mass="21419">DEIQQTPFEIREPEDQEDNKLPDSTISEEKIQPQTVENELIVPEDRIAYYMKRLTELEKQEEEEEAQEKIQGKINTPSDIFTQYMAKKKQQAISNNAQPKKAGVSMPYSYFADMENKSNLTLSNSSSTSLPPPIIHPPQIATKQIITASKQPQPISKPQTQPIPKQLPNRAFTGQIIEHDDDDDDILD</sequence>
<feature type="non-terminal residue" evidence="2">
    <location>
        <position position="1"/>
    </location>
</feature>
<feature type="region of interest" description="Disordered" evidence="1">
    <location>
        <begin position="1"/>
        <end position="35"/>
    </location>
</feature>
<feature type="region of interest" description="Disordered" evidence="1">
    <location>
        <begin position="146"/>
        <end position="188"/>
    </location>
</feature>
<evidence type="ECO:0000256" key="1">
    <source>
        <dbReference type="SAM" id="MobiDB-lite"/>
    </source>
</evidence>
<protein>
    <submittedName>
        <fullName evidence="2">Uncharacterized protein</fullName>
    </submittedName>
</protein>
<dbReference type="AlphaFoldDB" id="A0A5J4QUR1"/>
<feature type="compositionally biased region" description="Polar residues" evidence="1">
    <location>
        <begin position="146"/>
        <end position="163"/>
    </location>
</feature>
<name>A0A5J4QUR1_9EUKA</name>
<gene>
    <name evidence="2" type="ORF">EZS28_054055</name>
</gene>
<feature type="compositionally biased region" description="Basic and acidic residues" evidence="1">
    <location>
        <begin position="9"/>
        <end position="31"/>
    </location>
</feature>